<dbReference type="RefSeq" id="WP_182774456.1">
    <property type="nucleotide sequence ID" value="NZ_BAAAHW010000029.1"/>
</dbReference>
<organism evidence="1 2">
    <name type="scientific">Streptomyces murinus</name>
    <dbReference type="NCBI Taxonomy" id="33900"/>
    <lineage>
        <taxon>Bacteria</taxon>
        <taxon>Bacillati</taxon>
        <taxon>Actinomycetota</taxon>
        <taxon>Actinomycetes</taxon>
        <taxon>Kitasatosporales</taxon>
        <taxon>Streptomycetaceae</taxon>
        <taxon>Streptomyces</taxon>
    </lineage>
</organism>
<dbReference type="GeneID" id="93978752"/>
<evidence type="ECO:0000313" key="2">
    <source>
        <dbReference type="Proteomes" id="UP000577386"/>
    </source>
</evidence>
<dbReference type="EMBL" id="JACJIJ010000002">
    <property type="protein sequence ID" value="MBA9051037.1"/>
    <property type="molecule type" value="Genomic_DNA"/>
</dbReference>
<evidence type="ECO:0000313" key="1">
    <source>
        <dbReference type="EMBL" id="MBA9051037.1"/>
    </source>
</evidence>
<proteinExistence type="predicted"/>
<name>A0A7W3NI96_STRMR</name>
<protein>
    <submittedName>
        <fullName evidence="1">Uncharacterized protein</fullName>
    </submittedName>
</protein>
<accession>A0A7W3NI96</accession>
<dbReference type="AlphaFoldDB" id="A0A7W3NI96"/>
<dbReference type="Proteomes" id="UP000577386">
    <property type="component" value="Unassembled WGS sequence"/>
</dbReference>
<gene>
    <name evidence="1" type="ORF">HDA42_000215</name>
</gene>
<comment type="caution">
    <text evidence="1">The sequence shown here is derived from an EMBL/GenBank/DDBJ whole genome shotgun (WGS) entry which is preliminary data.</text>
</comment>
<reference evidence="1 2" key="1">
    <citation type="submission" date="2020-08" db="EMBL/GenBank/DDBJ databases">
        <title>Sequencing the genomes of 1000 actinobacteria strains.</title>
        <authorList>
            <person name="Klenk H.-P."/>
        </authorList>
    </citation>
    <scope>NUCLEOTIDE SEQUENCE [LARGE SCALE GENOMIC DNA]</scope>
    <source>
        <strain evidence="1 2">DSM 41827</strain>
    </source>
</reference>
<sequence>MEITAFHRLLCPVVRHQTDDSSHEASDRGVDGVVFAPPDLPYASRICIARYHVTMLDSALPARSPRPAPHR</sequence>
<keyword evidence="2" id="KW-1185">Reference proteome</keyword>